<dbReference type="PANTHER" id="PTHR43298">
    <property type="entry name" value="MULTIDRUG RESISTANCE PROTEIN NORM-RELATED"/>
    <property type="match status" value="1"/>
</dbReference>
<keyword evidence="10" id="KW-0406">Ion transport</keyword>
<dbReference type="GO" id="GO:0015297">
    <property type="term" value="F:antiporter activity"/>
    <property type="evidence" value="ECO:0007669"/>
    <property type="project" value="UniProtKB-KW"/>
</dbReference>
<dbReference type="CDD" id="cd13138">
    <property type="entry name" value="MATE_yoeA_like"/>
    <property type="match status" value="1"/>
</dbReference>
<feature type="transmembrane region" description="Helical" evidence="13">
    <location>
        <begin position="412"/>
        <end position="436"/>
    </location>
</feature>
<comment type="subcellular location">
    <subcellularLocation>
        <location evidence="2">Cell membrane</location>
        <topology evidence="2">Multi-pass membrane protein</topology>
    </subcellularLocation>
</comment>
<feature type="transmembrane region" description="Helical" evidence="13">
    <location>
        <begin position="93"/>
        <end position="115"/>
    </location>
</feature>
<feature type="transmembrane region" description="Helical" evidence="13">
    <location>
        <begin position="12"/>
        <end position="32"/>
    </location>
</feature>
<dbReference type="Proteomes" id="UP000653127">
    <property type="component" value="Unassembled WGS sequence"/>
</dbReference>
<evidence type="ECO:0000256" key="13">
    <source>
        <dbReference type="SAM" id="Phobius"/>
    </source>
</evidence>
<evidence type="ECO:0000256" key="5">
    <source>
        <dbReference type="ARBA" id="ARBA00022448"/>
    </source>
</evidence>
<comment type="caution">
    <text evidence="14">The sequence shown here is derived from an EMBL/GenBank/DDBJ whole genome shotgun (WGS) entry which is preliminary data.</text>
</comment>
<keyword evidence="11 13" id="KW-0472">Membrane</keyword>
<dbReference type="RefSeq" id="WP_249283035.1">
    <property type="nucleotide sequence ID" value="NZ_JACRST010000011.1"/>
</dbReference>
<evidence type="ECO:0000256" key="9">
    <source>
        <dbReference type="ARBA" id="ARBA00022989"/>
    </source>
</evidence>
<dbReference type="PIRSF" id="PIRSF006603">
    <property type="entry name" value="DinF"/>
    <property type="match status" value="1"/>
</dbReference>
<keyword evidence="8 13" id="KW-0812">Transmembrane</keyword>
<dbReference type="InterPro" id="IPR002528">
    <property type="entry name" value="MATE_fam"/>
</dbReference>
<feature type="transmembrane region" description="Helical" evidence="13">
    <location>
        <begin position="58"/>
        <end position="81"/>
    </location>
</feature>
<evidence type="ECO:0000256" key="7">
    <source>
        <dbReference type="ARBA" id="ARBA00022475"/>
    </source>
</evidence>
<dbReference type="Pfam" id="PF01554">
    <property type="entry name" value="MatE"/>
    <property type="match status" value="2"/>
</dbReference>
<feature type="transmembrane region" description="Helical" evidence="13">
    <location>
        <begin position="350"/>
        <end position="371"/>
    </location>
</feature>
<feature type="transmembrane region" description="Helical" evidence="13">
    <location>
        <begin position="164"/>
        <end position="187"/>
    </location>
</feature>
<dbReference type="InterPro" id="IPR048279">
    <property type="entry name" value="MdtK-like"/>
</dbReference>
<organism evidence="14 15">
    <name type="scientific">Ligaoa zhengdingensis</name>
    <dbReference type="NCBI Taxonomy" id="2763658"/>
    <lineage>
        <taxon>Bacteria</taxon>
        <taxon>Bacillati</taxon>
        <taxon>Bacillota</taxon>
        <taxon>Clostridia</taxon>
        <taxon>Eubacteriales</taxon>
        <taxon>Oscillospiraceae</taxon>
        <taxon>Ligaoa</taxon>
    </lineage>
</organism>
<protein>
    <recommendedName>
        <fullName evidence="4">Probable multidrug resistance protein NorM</fullName>
    </recommendedName>
    <alternativeName>
        <fullName evidence="12">Multidrug-efflux transporter</fullName>
    </alternativeName>
</protein>
<dbReference type="PANTHER" id="PTHR43298:SF2">
    <property type="entry name" value="FMN_FAD EXPORTER YEEO-RELATED"/>
    <property type="match status" value="1"/>
</dbReference>
<feature type="transmembrane region" description="Helical" evidence="13">
    <location>
        <begin position="193"/>
        <end position="213"/>
    </location>
</feature>
<dbReference type="NCBIfam" id="TIGR00797">
    <property type="entry name" value="matE"/>
    <property type="match status" value="1"/>
</dbReference>
<evidence type="ECO:0000256" key="3">
    <source>
        <dbReference type="ARBA" id="ARBA00010199"/>
    </source>
</evidence>
<evidence type="ECO:0000256" key="1">
    <source>
        <dbReference type="ARBA" id="ARBA00003408"/>
    </source>
</evidence>
<dbReference type="InterPro" id="IPR050222">
    <property type="entry name" value="MATE_MdtK"/>
</dbReference>
<keyword evidence="6" id="KW-0050">Antiport</keyword>
<name>A0A926DZS9_9FIRM</name>
<dbReference type="GO" id="GO:0042910">
    <property type="term" value="F:xenobiotic transmembrane transporter activity"/>
    <property type="evidence" value="ECO:0007669"/>
    <property type="project" value="InterPro"/>
</dbReference>
<evidence type="ECO:0000313" key="14">
    <source>
        <dbReference type="EMBL" id="MBC8546958.1"/>
    </source>
</evidence>
<evidence type="ECO:0000256" key="2">
    <source>
        <dbReference type="ARBA" id="ARBA00004651"/>
    </source>
</evidence>
<evidence type="ECO:0000256" key="11">
    <source>
        <dbReference type="ARBA" id="ARBA00023136"/>
    </source>
</evidence>
<accession>A0A926DZS9</accession>
<keyword evidence="9 13" id="KW-1133">Transmembrane helix</keyword>
<keyword evidence="7" id="KW-1003">Cell membrane</keyword>
<evidence type="ECO:0000256" key="8">
    <source>
        <dbReference type="ARBA" id="ARBA00022692"/>
    </source>
</evidence>
<feature type="transmembrane region" description="Helical" evidence="13">
    <location>
        <begin position="322"/>
        <end position="344"/>
    </location>
</feature>
<proteinExistence type="inferred from homology"/>
<keyword evidence="5" id="KW-0813">Transport</keyword>
<keyword evidence="15" id="KW-1185">Reference proteome</keyword>
<comment type="function">
    <text evidence="1">Multidrug efflux pump.</text>
</comment>
<comment type="similarity">
    <text evidence="3">Belongs to the multi antimicrobial extrusion (MATE) (TC 2.A.66.1) family.</text>
</comment>
<dbReference type="AlphaFoldDB" id="A0A926DZS9"/>
<feature type="transmembrane region" description="Helical" evidence="13">
    <location>
        <begin position="135"/>
        <end position="152"/>
    </location>
</feature>
<feature type="transmembrane region" description="Helical" evidence="13">
    <location>
        <begin position="383"/>
        <end position="406"/>
    </location>
</feature>
<evidence type="ECO:0000256" key="12">
    <source>
        <dbReference type="ARBA" id="ARBA00031636"/>
    </source>
</evidence>
<dbReference type="EMBL" id="JACRST010000011">
    <property type="protein sequence ID" value="MBC8546958.1"/>
    <property type="molecule type" value="Genomic_DNA"/>
</dbReference>
<sequence length="446" mass="48530">MAGHNMTQGSIAKSLIGFALPMILGNLFQMTYNAVDSIIVGRYVGTEAVAAVGAANPIMNVVIFFIGGICMGASVLMSNYYGAQDFSRLKREVSTTLLAGAAFTLVVTVLCFLLAKPVLWLIQTPAEIIDHSAGYLRIVFSGLIFTYLYNFFSNTLRSIGDSRTPLLFLILSSVLNVGLDLLLVMGMNLEVRGAAIATVVSQAVSSLLCLLYINRRIPLLQFRREEFVLDRGMLWETVSYSWVTALQQTCIYLGKLVVQGAVNPLGVGSIAAFNAVSRVDDFAITPMQSVGSAMTTFVAQNRGAGDDKRILRGFWIGMGLQTLYWAVACGVIYFGAGPLMHLFVPESGGAVIELGVLYLHGMAFYYLLAGLNNGLQGYFRGMGRLAITLISTLLQIVFRVIFSYWLAPVSGIAGIASACMIGWVLMLLYEAVMLAWDRRKRGRTAE</sequence>
<dbReference type="GO" id="GO:0006811">
    <property type="term" value="P:monoatomic ion transport"/>
    <property type="evidence" value="ECO:0007669"/>
    <property type="project" value="UniProtKB-KW"/>
</dbReference>
<evidence type="ECO:0000256" key="4">
    <source>
        <dbReference type="ARBA" id="ARBA00020268"/>
    </source>
</evidence>
<evidence type="ECO:0000313" key="15">
    <source>
        <dbReference type="Proteomes" id="UP000653127"/>
    </source>
</evidence>
<reference evidence="14" key="1">
    <citation type="submission" date="2020-08" db="EMBL/GenBank/DDBJ databases">
        <title>Genome public.</title>
        <authorList>
            <person name="Liu C."/>
            <person name="Sun Q."/>
        </authorList>
    </citation>
    <scope>NUCLEOTIDE SEQUENCE</scope>
    <source>
        <strain evidence="14">NSJ-31</strain>
    </source>
</reference>
<evidence type="ECO:0000256" key="10">
    <source>
        <dbReference type="ARBA" id="ARBA00023065"/>
    </source>
</evidence>
<gene>
    <name evidence="14" type="ORF">H8711_08425</name>
</gene>
<evidence type="ECO:0000256" key="6">
    <source>
        <dbReference type="ARBA" id="ARBA00022449"/>
    </source>
</evidence>
<dbReference type="GO" id="GO:0005886">
    <property type="term" value="C:plasma membrane"/>
    <property type="evidence" value="ECO:0007669"/>
    <property type="project" value="UniProtKB-SubCell"/>
</dbReference>